<organism evidence="2 3">
    <name type="scientific">Eucalyptus globulus</name>
    <name type="common">Tasmanian blue gum</name>
    <dbReference type="NCBI Taxonomy" id="34317"/>
    <lineage>
        <taxon>Eukaryota</taxon>
        <taxon>Viridiplantae</taxon>
        <taxon>Streptophyta</taxon>
        <taxon>Embryophyta</taxon>
        <taxon>Tracheophyta</taxon>
        <taxon>Spermatophyta</taxon>
        <taxon>Magnoliopsida</taxon>
        <taxon>eudicotyledons</taxon>
        <taxon>Gunneridae</taxon>
        <taxon>Pentapetalae</taxon>
        <taxon>rosids</taxon>
        <taxon>malvids</taxon>
        <taxon>Myrtales</taxon>
        <taxon>Myrtaceae</taxon>
        <taxon>Myrtoideae</taxon>
        <taxon>Eucalypteae</taxon>
        <taxon>Eucalyptus</taxon>
    </lineage>
</organism>
<evidence type="ECO:0000313" key="3">
    <source>
        <dbReference type="Proteomes" id="UP001634007"/>
    </source>
</evidence>
<gene>
    <name evidence="2" type="ORF">ACJRO7_017291</name>
</gene>
<evidence type="ECO:0000256" key="1">
    <source>
        <dbReference type="SAM" id="MobiDB-lite"/>
    </source>
</evidence>
<dbReference type="EMBL" id="JBJKBG010000004">
    <property type="protein sequence ID" value="KAL3741794.1"/>
    <property type="molecule type" value="Genomic_DNA"/>
</dbReference>
<evidence type="ECO:0000313" key="2">
    <source>
        <dbReference type="EMBL" id="KAL3741794.1"/>
    </source>
</evidence>
<reference evidence="2 3" key="1">
    <citation type="submission" date="2024-11" db="EMBL/GenBank/DDBJ databases">
        <title>Chromosome-level genome assembly of Eucalyptus globulus Labill. provides insights into its genome evolution.</title>
        <authorList>
            <person name="Li X."/>
        </authorList>
    </citation>
    <scope>NUCLEOTIDE SEQUENCE [LARGE SCALE GENOMIC DNA]</scope>
    <source>
        <strain evidence="2">CL2024</strain>
        <tissue evidence="2">Fresh tender leaves</tissue>
    </source>
</reference>
<dbReference type="AlphaFoldDB" id="A0ABD3KU19"/>
<name>A0ABD3KU19_EUCGL</name>
<proteinExistence type="predicted"/>
<comment type="caution">
    <text evidence="2">The sequence shown here is derived from an EMBL/GenBank/DDBJ whole genome shotgun (WGS) entry which is preliminary data.</text>
</comment>
<sequence length="130" mass="14477">MCEHPATQRRAIYVRGSRGERWREPERWQEPFITEDGDAAVTLVAALVSVVCRSSQTPTHCQVQLIEAFPGHNTKEKPKGGYGFKSGERKATEPFFVPDPRSSPGNPHRHSESSSPSPQLGELPRFLAPL</sequence>
<keyword evidence="3" id="KW-1185">Reference proteome</keyword>
<feature type="region of interest" description="Disordered" evidence="1">
    <location>
        <begin position="70"/>
        <end position="130"/>
    </location>
</feature>
<dbReference type="Proteomes" id="UP001634007">
    <property type="component" value="Unassembled WGS sequence"/>
</dbReference>
<accession>A0ABD3KU19</accession>
<protein>
    <submittedName>
        <fullName evidence="2">Uncharacterized protein</fullName>
    </submittedName>
</protein>